<dbReference type="AlphaFoldDB" id="A0AAV7K7X3"/>
<comment type="subcellular location">
    <subcellularLocation>
        <location evidence="1">Nucleus</location>
    </subcellularLocation>
</comment>
<feature type="region of interest" description="Disordered" evidence="7">
    <location>
        <begin position="277"/>
        <end position="303"/>
    </location>
</feature>
<evidence type="ECO:0000256" key="5">
    <source>
        <dbReference type="ARBA" id="ARBA00023242"/>
    </source>
</evidence>
<evidence type="ECO:0000256" key="2">
    <source>
        <dbReference type="ARBA" id="ARBA00023015"/>
    </source>
</evidence>
<dbReference type="InterPro" id="IPR011598">
    <property type="entry name" value="bHLH_dom"/>
</dbReference>
<name>A0AAV7K7X3_9METZ</name>
<evidence type="ECO:0000256" key="1">
    <source>
        <dbReference type="ARBA" id="ARBA00004123"/>
    </source>
</evidence>
<evidence type="ECO:0000256" key="7">
    <source>
        <dbReference type="SAM" id="MobiDB-lite"/>
    </source>
</evidence>
<feature type="compositionally biased region" description="Polar residues" evidence="7">
    <location>
        <begin position="181"/>
        <end position="191"/>
    </location>
</feature>
<feature type="compositionally biased region" description="Polar residues" evidence="7">
    <location>
        <begin position="158"/>
        <end position="172"/>
    </location>
</feature>
<dbReference type="GO" id="GO:0005634">
    <property type="term" value="C:nucleus"/>
    <property type="evidence" value="ECO:0007669"/>
    <property type="project" value="UniProtKB-SubCell"/>
</dbReference>
<dbReference type="SUPFAM" id="SSF47459">
    <property type="entry name" value="HLH, helix-loop-helix DNA-binding domain"/>
    <property type="match status" value="1"/>
</dbReference>
<dbReference type="PANTHER" id="PTHR15741:SF27">
    <property type="entry name" value="TRANSCRIPTION FACTOR AP-4"/>
    <property type="match status" value="1"/>
</dbReference>
<dbReference type="GO" id="GO:0046983">
    <property type="term" value="F:protein dimerization activity"/>
    <property type="evidence" value="ECO:0007669"/>
    <property type="project" value="InterPro"/>
</dbReference>
<accession>A0AAV7K7X3</accession>
<organism evidence="9 10">
    <name type="scientific">Oopsacas minuta</name>
    <dbReference type="NCBI Taxonomy" id="111878"/>
    <lineage>
        <taxon>Eukaryota</taxon>
        <taxon>Metazoa</taxon>
        <taxon>Porifera</taxon>
        <taxon>Hexactinellida</taxon>
        <taxon>Hexasterophora</taxon>
        <taxon>Lyssacinosida</taxon>
        <taxon>Leucopsacidae</taxon>
        <taxon>Oopsacas</taxon>
    </lineage>
</organism>
<feature type="region of interest" description="Disordered" evidence="7">
    <location>
        <begin position="1"/>
        <end position="34"/>
    </location>
</feature>
<reference evidence="9 10" key="1">
    <citation type="journal article" date="2023" name="BMC Biol.">
        <title>The compact genome of the sponge Oopsacas minuta (Hexactinellida) is lacking key metazoan core genes.</title>
        <authorList>
            <person name="Santini S."/>
            <person name="Schenkelaars Q."/>
            <person name="Jourda C."/>
            <person name="Duchesne M."/>
            <person name="Belahbib H."/>
            <person name="Rocher C."/>
            <person name="Selva M."/>
            <person name="Riesgo A."/>
            <person name="Vervoort M."/>
            <person name="Leys S.P."/>
            <person name="Kodjabachian L."/>
            <person name="Le Bivic A."/>
            <person name="Borchiellini C."/>
            <person name="Claverie J.M."/>
            <person name="Renard E."/>
        </authorList>
    </citation>
    <scope>NUCLEOTIDE SEQUENCE [LARGE SCALE GENOMIC DNA]</scope>
    <source>
        <strain evidence="9">SPO-2</strain>
    </source>
</reference>
<dbReference type="PROSITE" id="PS50888">
    <property type="entry name" value="BHLH"/>
    <property type="match status" value="1"/>
</dbReference>
<evidence type="ECO:0000256" key="6">
    <source>
        <dbReference type="SAM" id="Coils"/>
    </source>
</evidence>
<evidence type="ECO:0000313" key="10">
    <source>
        <dbReference type="Proteomes" id="UP001165289"/>
    </source>
</evidence>
<keyword evidence="10" id="KW-1185">Reference proteome</keyword>
<evidence type="ECO:0000256" key="4">
    <source>
        <dbReference type="ARBA" id="ARBA00023163"/>
    </source>
</evidence>
<dbReference type="CDD" id="cd11419">
    <property type="entry name" value="bHLHzip_TFAP4"/>
    <property type="match status" value="1"/>
</dbReference>
<keyword evidence="2" id="KW-0805">Transcription regulation</keyword>
<feature type="domain" description="BHLH" evidence="8">
    <location>
        <begin position="315"/>
        <end position="366"/>
    </location>
</feature>
<dbReference type="Gene3D" id="4.10.280.10">
    <property type="entry name" value="Helix-loop-helix DNA-binding domain"/>
    <property type="match status" value="1"/>
</dbReference>
<keyword evidence="5" id="KW-0539">Nucleus</keyword>
<sequence length="554" mass="62582">MDMMRIEPTMVSTPPIPHQHHPFHSPHSAFSSMSSNNITQRGMSRSMSSTPNSMMGPPLHRQDIMRQSPVAFHNMQTLNRASPHPQTTPIPEIHPASYPPPEHHFALSPTLSCPIRESPHNLAHNGTIKITQQEMPPPHTLCYSQPRIYDPFKSQQISTHPQTCKVPSNFRPNTPAEHLTDSSNSSNMYPQQVSTPITYAHAVNLPQQYSVPINNITESTSSQPSLESIEFESELETARTSIDESTANLVISTRDDLRVSPTTIPFSVVVTSIATSSHDNMSDTSNFPGSPTCLSSPNSSKFPHLKERKAMDKKMRREIANCNERKRMENINSGFRSLKVLLPQTQNEKTSKAAILQQTAKYIHRLVEEKRRLIEENDKVKHELSKYIANSQYGGVIGKNTGFVQPAPAFQTFNSSPQISKPETDYYSRLQDEVTKLQEQLKHERNSKCMLEKINRELESRVGFMESVHTYNPDPVLSSRDTHCKHNLDAIAMSLEQLEGECYTNLPPSPPSAYERQTPYVEILDRSTTPYAIDRNRNTPVGHFRAIKSPMPHH</sequence>
<evidence type="ECO:0000313" key="9">
    <source>
        <dbReference type="EMBL" id="KAI6656599.1"/>
    </source>
</evidence>
<comment type="caution">
    <text evidence="9">The sequence shown here is derived from an EMBL/GenBank/DDBJ whole genome shotgun (WGS) entry which is preliminary data.</text>
</comment>
<dbReference type="GO" id="GO:0000978">
    <property type="term" value="F:RNA polymerase II cis-regulatory region sequence-specific DNA binding"/>
    <property type="evidence" value="ECO:0007669"/>
    <property type="project" value="TreeGrafter"/>
</dbReference>
<keyword evidence="3" id="KW-0238">DNA-binding</keyword>
<proteinExistence type="predicted"/>
<dbReference type="SMART" id="SM00353">
    <property type="entry name" value="HLH"/>
    <property type="match status" value="1"/>
</dbReference>
<feature type="compositionally biased region" description="Polar residues" evidence="7">
    <location>
        <begin position="277"/>
        <end position="301"/>
    </location>
</feature>
<evidence type="ECO:0000259" key="8">
    <source>
        <dbReference type="PROSITE" id="PS50888"/>
    </source>
</evidence>
<feature type="compositionally biased region" description="Low complexity" evidence="7">
    <location>
        <begin position="25"/>
        <end position="34"/>
    </location>
</feature>
<dbReference type="InterPro" id="IPR052207">
    <property type="entry name" value="Max-like/E-box_TFs"/>
</dbReference>
<feature type="region of interest" description="Disordered" evidence="7">
    <location>
        <begin position="158"/>
        <end position="191"/>
    </location>
</feature>
<dbReference type="InterPro" id="IPR036638">
    <property type="entry name" value="HLH_DNA-bd_sf"/>
</dbReference>
<feature type="coiled-coil region" evidence="6">
    <location>
        <begin position="363"/>
        <end position="390"/>
    </location>
</feature>
<dbReference type="EMBL" id="JAKMXF010000144">
    <property type="protein sequence ID" value="KAI6656599.1"/>
    <property type="molecule type" value="Genomic_DNA"/>
</dbReference>
<dbReference type="Proteomes" id="UP001165289">
    <property type="component" value="Unassembled WGS sequence"/>
</dbReference>
<dbReference type="PANTHER" id="PTHR15741">
    <property type="entry name" value="BASIC HELIX-LOOP-HELIX ZIP TRANSCRIPTION FACTOR"/>
    <property type="match status" value="1"/>
</dbReference>
<protein>
    <submittedName>
        <fullName evidence="9">BHLH domain containing transcription factor AP-4</fullName>
    </submittedName>
</protein>
<evidence type="ECO:0000256" key="3">
    <source>
        <dbReference type="ARBA" id="ARBA00023125"/>
    </source>
</evidence>
<dbReference type="GO" id="GO:0000981">
    <property type="term" value="F:DNA-binding transcription factor activity, RNA polymerase II-specific"/>
    <property type="evidence" value="ECO:0007669"/>
    <property type="project" value="TreeGrafter"/>
</dbReference>
<gene>
    <name evidence="9" type="ORF">LOD99_1394</name>
</gene>
<keyword evidence="6" id="KW-0175">Coiled coil</keyword>
<keyword evidence="4" id="KW-0804">Transcription</keyword>
<dbReference type="Pfam" id="PF00010">
    <property type="entry name" value="HLH"/>
    <property type="match status" value="1"/>
</dbReference>